<protein>
    <submittedName>
        <fullName evidence="2">Uncharacterized protein</fullName>
    </submittedName>
</protein>
<evidence type="ECO:0000256" key="1">
    <source>
        <dbReference type="SAM" id="SignalP"/>
    </source>
</evidence>
<reference evidence="2" key="1">
    <citation type="submission" date="2020-11" db="EMBL/GenBank/DDBJ databases">
        <authorList>
            <consortium name="DOE Joint Genome Institute"/>
            <person name="Ahrendt S."/>
            <person name="Riley R."/>
            <person name="Andreopoulos W."/>
            <person name="Labutti K."/>
            <person name="Pangilinan J."/>
            <person name="Ruiz-Duenas F.J."/>
            <person name="Barrasa J.M."/>
            <person name="Sanchez-Garcia M."/>
            <person name="Camarero S."/>
            <person name="Miyauchi S."/>
            <person name="Serrano A."/>
            <person name="Linde D."/>
            <person name="Babiker R."/>
            <person name="Drula E."/>
            <person name="Ayuso-Fernandez I."/>
            <person name="Pacheco R."/>
            <person name="Padilla G."/>
            <person name="Ferreira P."/>
            <person name="Barriuso J."/>
            <person name="Kellner H."/>
            <person name="Castanera R."/>
            <person name="Alfaro M."/>
            <person name="Ramirez L."/>
            <person name="Pisabarro A.G."/>
            <person name="Kuo A."/>
            <person name="Tritt A."/>
            <person name="Lipzen A."/>
            <person name="He G."/>
            <person name="Yan M."/>
            <person name="Ng V."/>
            <person name="Cullen D."/>
            <person name="Martin F."/>
            <person name="Rosso M.-N."/>
            <person name="Henrissat B."/>
            <person name="Hibbett D."/>
            <person name="Martinez A.T."/>
            <person name="Grigoriev I.V."/>
        </authorList>
    </citation>
    <scope>NUCLEOTIDE SEQUENCE</scope>
    <source>
        <strain evidence="2">CBS 247.69</strain>
    </source>
</reference>
<sequence>MKLSVSSPLWILSAISVLCSVGARNWRRNGTGTIALEEAWTVPELVDLITATPPLGNIHTFYYLTTTQNSQSSRPKLYRLQSQLP</sequence>
<organism evidence="2 3">
    <name type="scientific">Collybia nuda</name>
    <dbReference type="NCBI Taxonomy" id="64659"/>
    <lineage>
        <taxon>Eukaryota</taxon>
        <taxon>Fungi</taxon>
        <taxon>Dikarya</taxon>
        <taxon>Basidiomycota</taxon>
        <taxon>Agaricomycotina</taxon>
        <taxon>Agaricomycetes</taxon>
        <taxon>Agaricomycetidae</taxon>
        <taxon>Agaricales</taxon>
        <taxon>Tricholomatineae</taxon>
        <taxon>Clitocybaceae</taxon>
        <taxon>Collybia</taxon>
    </lineage>
</organism>
<feature type="chain" id="PRO_5040266595" evidence="1">
    <location>
        <begin position="24"/>
        <end position="85"/>
    </location>
</feature>
<accession>A0A9P5Y732</accession>
<gene>
    <name evidence="2" type="ORF">BDZ94DRAFT_626567</name>
</gene>
<dbReference type="EMBL" id="MU150263">
    <property type="protein sequence ID" value="KAF9463409.1"/>
    <property type="molecule type" value="Genomic_DNA"/>
</dbReference>
<dbReference type="Proteomes" id="UP000807353">
    <property type="component" value="Unassembled WGS sequence"/>
</dbReference>
<evidence type="ECO:0000313" key="2">
    <source>
        <dbReference type="EMBL" id="KAF9463409.1"/>
    </source>
</evidence>
<name>A0A9P5Y732_9AGAR</name>
<comment type="caution">
    <text evidence="2">The sequence shown here is derived from an EMBL/GenBank/DDBJ whole genome shotgun (WGS) entry which is preliminary data.</text>
</comment>
<dbReference type="OrthoDB" id="432010at2759"/>
<keyword evidence="3" id="KW-1185">Reference proteome</keyword>
<proteinExistence type="predicted"/>
<evidence type="ECO:0000313" key="3">
    <source>
        <dbReference type="Proteomes" id="UP000807353"/>
    </source>
</evidence>
<keyword evidence="1" id="KW-0732">Signal</keyword>
<feature type="signal peptide" evidence="1">
    <location>
        <begin position="1"/>
        <end position="23"/>
    </location>
</feature>
<dbReference type="AlphaFoldDB" id="A0A9P5Y732"/>